<organism evidence="3 4">
    <name type="scientific">Afipia carboxydohydrogena</name>
    <name type="common">Pseudomonas carboxydohydrogena</name>
    <dbReference type="NCBI Taxonomy" id="290"/>
    <lineage>
        <taxon>Bacteria</taxon>
        <taxon>Pseudomonadati</taxon>
        <taxon>Pseudomonadota</taxon>
        <taxon>Alphaproteobacteria</taxon>
        <taxon>Hyphomicrobiales</taxon>
        <taxon>Nitrobacteraceae</taxon>
        <taxon>Afipia</taxon>
    </lineage>
</organism>
<name>A0ABY8BP97_AFICR</name>
<dbReference type="InterPro" id="IPR011852">
    <property type="entry name" value="TRAP_TAXI"/>
</dbReference>
<dbReference type="Gene3D" id="3.40.190.10">
    <property type="entry name" value="Periplasmic binding protein-like II"/>
    <property type="match status" value="2"/>
</dbReference>
<keyword evidence="2" id="KW-1133">Transmembrane helix</keyword>
<evidence type="ECO:0000256" key="2">
    <source>
        <dbReference type="SAM" id="Phobius"/>
    </source>
</evidence>
<feature type="transmembrane region" description="Helical" evidence="2">
    <location>
        <begin position="29"/>
        <end position="51"/>
    </location>
</feature>
<proteinExistence type="predicted"/>
<feature type="region of interest" description="Disordered" evidence="1">
    <location>
        <begin position="1"/>
        <end position="23"/>
    </location>
</feature>
<evidence type="ECO:0000256" key="1">
    <source>
        <dbReference type="SAM" id="MobiDB-lite"/>
    </source>
</evidence>
<evidence type="ECO:0000313" key="3">
    <source>
        <dbReference type="EMBL" id="WEF51818.1"/>
    </source>
</evidence>
<dbReference type="Pfam" id="PF16868">
    <property type="entry name" value="NMT1_3"/>
    <property type="match status" value="1"/>
</dbReference>
<protein>
    <submittedName>
        <fullName evidence="3">ABC transporter substrate-binding protein</fullName>
    </submittedName>
</protein>
<accession>A0ABY8BP97</accession>
<feature type="transmembrane region" description="Helical" evidence="2">
    <location>
        <begin position="350"/>
        <end position="372"/>
    </location>
</feature>
<gene>
    <name evidence="3" type="ORF">AFIC_000269</name>
</gene>
<dbReference type="Proteomes" id="UP001213907">
    <property type="component" value="Chromosome"/>
</dbReference>
<evidence type="ECO:0000313" key="4">
    <source>
        <dbReference type="Proteomes" id="UP001213907"/>
    </source>
</evidence>
<reference evidence="3 4" key="1">
    <citation type="submission" date="2022-11" db="EMBL/GenBank/DDBJ databases">
        <authorList>
            <person name="Siebert D."/>
            <person name="Busche T."/>
            <person name="Saydam E."/>
            <person name="Kalinowski J."/>
            <person name="Ruckert C."/>
            <person name="Blombach B."/>
        </authorList>
    </citation>
    <scope>NUCLEOTIDE SEQUENCE [LARGE SCALE GENOMIC DNA]</scope>
    <source>
        <strain evidence="3 4">DSM 1083</strain>
    </source>
</reference>
<sequence>MAKDNLLARPTLQPQGASSSRSRRRMHGALMAVAAVLAFFALAGGITYYVLRPITLRIAVGPPSSDDVKVVQALSQAFARDHAHIRLRPVITEGAAQSAADLAQGKTDLAIVRADVDLPKNAGAVAFLRKNFAVIWVPGGSSKKPKITSIKQLAGKKIGVIGRTKANINLLNVILDQSGVSPDSVTLTQFSTVGISEALRNSKLDAYMAVGPLNSRITAEAIAATSRAGAEPRFLSLETADAIAQKFAAYDSGEIPAGTFNAAPPRPDDTVSTITVGHHFMARRSLSDTTIATFARQLFGSRQAVINEFPQSAKIETPDTDKDAAIPAHPGAAAFVDGEEKSFLDKYSDYMWGGIMLLSVMGSVIAWFGGYLRKDERVANSGLRERLLEMLTAARTCESMEELDAMQAEADTIMRETLHCFEDGAIEEGSLTAFSIALEQFHNAVADRKMFLINLPEKARGPRSAPPIQVA</sequence>
<dbReference type="PANTHER" id="PTHR42941:SF1">
    <property type="entry name" value="SLL1037 PROTEIN"/>
    <property type="match status" value="1"/>
</dbReference>
<keyword evidence="4" id="KW-1185">Reference proteome</keyword>
<dbReference type="PANTHER" id="PTHR42941">
    <property type="entry name" value="SLL1037 PROTEIN"/>
    <property type="match status" value="1"/>
</dbReference>
<keyword evidence="2" id="KW-0812">Transmembrane</keyword>
<keyword evidence="2" id="KW-0472">Membrane</keyword>
<dbReference type="EMBL" id="CP113162">
    <property type="protein sequence ID" value="WEF51818.1"/>
    <property type="molecule type" value="Genomic_DNA"/>
</dbReference>
<dbReference type="SUPFAM" id="SSF53850">
    <property type="entry name" value="Periplasmic binding protein-like II"/>
    <property type="match status" value="1"/>
</dbReference>